<evidence type="ECO:0000313" key="13">
    <source>
        <dbReference type="EMBL" id="KAK7204013.1"/>
    </source>
</evidence>
<comment type="caution">
    <text evidence="13">The sequence shown here is derived from an EMBL/GenBank/DDBJ whole genome shotgun (WGS) entry which is preliminary data.</text>
</comment>
<dbReference type="CDD" id="cd16454">
    <property type="entry name" value="RING-H2_PA-TM-RING"/>
    <property type="match status" value="1"/>
</dbReference>
<feature type="transmembrane region" description="Helical" evidence="10">
    <location>
        <begin position="320"/>
        <end position="346"/>
    </location>
</feature>
<comment type="subcellular location">
    <subcellularLocation>
        <location evidence="1">Membrane</location>
    </subcellularLocation>
</comment>
<feature type="region of interest" description="Disordered" evidence="9">
    <location>
        <begin position="536"/>
        <end position="556"/>
    </location>
</feature>
<dbReference type="Gene3D" id="3.30.40.10">
    <property type="entry name" value="Zinc/RING finger domain, C3HC4 (zinc finger)"/>
    <property type="match status" value="1"/>
</dbReference>
<evidence type="ECO:0000256" key="6">
    <source>
        <dbReference type="ARBA" id="ARBA00022989"/>
    </source>
</evidence>
<keyword evidence="3" id="KW-0479">Metal-binding</keyword>
<evidence type="ECO:0000313" key="14">
    <source>
        <dbReference type="Proteomes" id="UP001498771"/>
    </source>
</evidence>
<evidence type="ECO:0000256" key="10">
    <source>
        <dbReference type="SAM" id="Phobius"/>
    </source>
</evidence>
<dbReference type="PROSITE" id="PS50089">
    <property type="entry name" value="ZF_RING_2"/>
    <property type="match status" value="1"/>
</dbReference>
<feature type="compositionally biased region" description="Basic and acidic residues" evidence="9">
    <location>
        <begin position="418"/>
        <end position="438"/>
    </location>
</feature>
<keyword evidence="7 10" id="KW-0472">Membrane</keyword>
<dbReference type="Pfam" id="PF13639">
    <property type="entry name" value="zf-RING_2"/>
    <property type="match status" value="1"/>
</dbReference>
<dbReference type="PANTHER" id="PTHR46539:SF9">
    <property type="entry name" value="RING-H2 FINGER PROTEIN ATL56"/>
    <property type="match status" value="1"/>
</dbReference>
<dbReference type="InterPro" id="IPR013083">
    <property type="entry name" value="Znf_RING/FYVE/PHD"/>
</dbReference>
<dbReference type="RefSeq" id="XP_064767046.1">
    <property type="nucleotide sequence ID" value="XM_064913096.1"/>
</dbReference>
<feature type="region of interest" description="Disordered" evidence="9">
    <location>
        <begin position="291"/>
        <end position="316"/>
    </location>
</feature>
<organism evidence="13 14">
    <name type="scientific">Myxozyma melibiosi</name>
    <dbReference type="NCBI Taxonomy" id="54550"/>
    <lineage>
        <taxon>Eukaryota</taxon>
        <taxon>Fungi</taxon>
        <taxon>Dikarya</taxon>
        <taxon>Ascomycota</taxon>
        <taxon>Saccharomycotina</taxon>
        <taxon>Lipomycetes</taxon>
        <taxon>Lipomycetales</taxon>
        <taxon>Lipomycetaceae</taxon>
        <taxon>Myxozyma</taxon>
    </lineage>
</organism>
<keyword evidence="6 10" id="KW-1133">Transmembrane helix</keyword>
<evidence type="ECO:0000256" key="9">
    <source>
        <dbReference type="SAM" id="MobiDB-lite"/>
    </source>
</evidence>
<dbReference type="SMART" id="SM00184">
    <property type="entry name" value="RING"/>
    <property type="match status" value="1"/>
</dbReference>
<evidence type="ECO:0000256" key="7">
    <source>
        <dbReference type="ARBA" id="ARBA00023136"/>
    </source>
</evidence>
<sequence>MSTASHLHQMFAASRPRTRDPVRLFVLQLVLLLALFSRHVSASPILEVGVSSSASSLSSSATTTTSSSSTLTLASAITVGSSTSSLAIAGSNATAGYGTAYQINIVSDSLSLDYTVPVNPLTVDASRVGSSNITYYGEIVPFYANSSIQLNDSLIAYISCDDSSAGLAVAQASNYNPSFILLYSTASKSCEFVSSYKQYNTNLGAVFSVLSASIGKQIFSSTRNSASLLEASIVVNTTYIYNALTSTASSSAISSTKSSSKTSSPHTTTIYATQTVSPTVTNPGFSTWTPAVDPTSTVDSSSAASSSSANSDDNGGSKTAVAMIVLYSVTGLVSCFFLLIIILGAVRAHRHPERYQLTTNSDGTVQRTNRARGLAKAVLDSIPLVRLPQPPEPNFNRSTSVASGTTAAEDGIKLAELDHDTGRRLSRTESDGVSKEETTVDSAAVTANESSTAASQEPVSEDLLPSSMIPLDGCPICFEPFLPGQDLRILPCHHGFHASCVDPWLLNSSSQCPLCRVDLNLRVGEDIPDMPPGLIDADETGQHTPSAAAPAAPPAQIDEEGWASVRLNRFLDRWNAQLLPAEERRVALQRVREEQEARQRMRRLREEHLGSSEGRNTWRRFVDMRRRMFHLQQQQQQQQQQEQEEEQQSSQTSEESSAGGDRETTTNERTQ</sequence>
<feature type="compositionally biased region" description="Low complexity" evidence="9">
    <location>
        <begin position="648"/>
        <end position="657"/>
    </location>
</feature>
<feature type="region of interest" description="Disordered" evidence="9">
    <location>
        <begin position="418"/>
        <end position="460"/>
    </location>
</feature>
<dbReference type="GeneID" id="90038608"/>
<feature type="signal peptide" evidence="11">
    <location>
        <begin position="1"/>
        <end position="42"/>
    </location>
</feature>
<evidence type="ECO:0000256" key="4">
    <source>
        <dbReference type="ARBA" id="ARBA00022771"/>
    </source>
</evidence>
<evidence type="ECO:0000256" key="1">
    <source>
        <dbReference type="ARBA" id="ARBA00004370"/>
    </source>
</evidence>
<evidence type="ECO:0000256" key="5">
    <source>
        <dbReference type="ARBA" id="ARBA00022833"/>
    </source>
</evidence>
<evidence type="ECO:0000256" key="2">
    <source>
        <dbReference type="ARBA" id="ARBA00022692"/>
    </source>
</evidence>
<feature type="chain" id="PRO_5046655067" description="RING-type domain-containing protein" evidence="11">
    <location>
        <begin position="43"/>
        <end position="671"/>
    </location>
</feature>
<protein>
    <recommendedName>
        <fullName evidence="12">RING-type domain-containing protein</fullName>
    </recommendedName>
</protein>
<dbReference type="Proteomes" id="UP001498771">
    <property type="component" value="Unassembled WGS sequence"/>
</dbReference>
<name>A0ABR1F4F2_9ASCO</name>
<dbReference type="PANTHER" id="PTHR46539">
    <property type="entry name" value="E3 UBIQUITIN-PROTEIN LIGASE ATL42"/>
    <property type="match status" value="1"/>
</dbReference>
<keyword evidence="14" id="KW-1185">Reference proteome</keyword>
<reference evidence="13 14" key="1">
    <citation type="submission" date="2024-03" db="EMBL/GenBank/DDBJ databases">
        <title>Genome-scale model development and genomic sequencing of the oleaginous clade Lipomyces.</title>
        <authorList>
            <consortium name="Lawrence Berkeley National Laboratory"/>
            <person name="Czajka J.J."/>
            <person name="Han Y."/>
            <person name="Kim J."/>
            <person name="Mondo S.J."/>
            <person name="Hofstad B.A."/>
            <person name="Robles A."/>
            <person name="Haridas S."/>
            <person name="Riley R."/>
            <person name="LaButti K."/>
            <person name="Pangilinan J."/>
            <person name="Andreopoulos W."/>
            <person name="Lipzen A."/>
            <person name="Yan J."/>
            <person name="Wang M."/>
            <person name="Ng V."/>
            <person name="Grigoriev I.V."/>
            <person name="Spatafora J.W."/>
            <person name="Magnuson J.K."/>
            <person name="Baker S.E."/>
            <person name="Pomraning K.R."/>
        </authorList>
    </citation>
    <scope>NUCLEOTIDE SEQUENCE [LARGE SCALE GENOMIC DNA]</scope>
    <source>
        <strain evidence="13 14">Phaff 52-87</strain>
    </source>
</reference>
<evidence type="ECO:0000256" key="11">
    <source>
        <dbReference type="SAM" id="SignalP"/>
    </source>
</evidence>
<gene>
    <name evidence="13" type="ORF">BZA70DRAFT_281282</name>
</gene>
<feature type="domain" description="RING-type" evidence="12">
    <location>
        <begin position="474"/>
        <end position="516"/>
    </location>
</feature>
<accession>A0ABR1F4F2</accession>
<keyword evidence="4 8" id="KW-0863">Zinc-finger</keyword>
<feature type="region of interest" description="Disordered" evidence="9">
    <location>
        <begin position="629"/>
        <end position="671"/>
    </location>
</feature>
<evidence type="ECO:0000256" key="3">
    <source>
        <dbReference type="ARBA" id="ARBA00022723"/>
    </source>
</evidence>
<dbReference type="EMBL" id="JBBJBU010000009">
    <property type="protein sequence ID" value="KAK7204013.1"/>
    <property type="molecule type" value="Genomic_DNA"/>
</dbReference>
<feature type="compositionally biased region" description="Basic and acidic residues" evidence="9">
    <location>
        <begin position="660"/>
        <end position="671"/>
    </location>
</feature>
<proteinExistence type="predicted"/>
<keyword evidence="2 10" id="KW-0812">Transmembrane</keyword>
<feature type="compositionally biased region" description="Low complexity" evidence="9">
    <location>
        <begin position="632"/>
        <end position="641"/>
    </location>
</feature>
<evidence type="ECO:0000259" key="12">
    <source>
        <dbReference type="PROSITE" id="PS50089"/>
    </source>
</evidence>
<feature type="compositionally biased region" description="Low complexity" evidence="9">
    <location>
        <begin position="299"/>
        <end position="316"/>
    </location>
</feature>
<dbReference type="InterPro" id="IPR001841">
    <property type="entry name" value="Znf_RING"/>
</dbReference>
<keyword evidence="5" id="KW-0862">Zinc</keyword>
<keyword evidence="11" id="KW-0732">Signal</keyword>
<dbReference type="SUPFAM" id="SSF57850">
    <property type="entry name" value="RING/U-box"/>
    <property type="match status" value="1"/>
</dbReference>
<feature type="compositionally biased region" description="Polar residues" evidence="9">
    <location>
        <begin position="445"/>
        <end position="458"/>
    </location>
</feature>
<evidence type="ECO:0000256" key="8">
    <source>
        <dbReference type="PROSITE-ProRule" id="PRU00175"/>
    </source>
</evidence>